<evidence type="ECO:0000313" key="3">
    <source>
        <dbReference type="EMBL" id="KAK4267667.1"/>
    </source>
</evidence>
<dbReference type="EMBL" id="JAWXYG010000007">
    <property type="protein sequence ID" value="KAK4267667.1"/>
    <property type="molecule type" value="Genomic_DNA"/>
</dbReference>
<evidence type="ECO:0000313" key="4">
    <source>
        <dbReference type="Proteomes" id="UP001293593"/>
    </source>
</evidence>
<feature type="chain" id="PRO_5042234459" evidence="2">
    <location>
        <begin position="18"/>
        <end position="124"/>
    </location>
</feature>
<dbReference type="Proteomes" id="UP001293593">
    <property type="component" value="Unassembled WGS sequence"/>
</dbReference>
<feature type="compositionally biased region" description="Basic and acidic residues" evidence="1">
    <location>
        <begin position="45"/>
        <end position="68"/>
    </location>
</feature>
<name>A0AAE1MHB2_9FABA</name>
<reference evidence="3" key="1">
    <citation type="submission" date="2023-10" db="EMBL/GenBank/DDBJ databases">
        <title>Chromosome-level genome of the transformable northern wattle, Acacia crassicarpa.</title>
        <authorList>
            <person name="Massaro I."/>
            <person name="Sinha N.R."/>
            <person name="Poethig S."/>
            <person name="Leichty A.R."/>
        </authorList>
    </citation>
    <scope>NUCLEOTIDE SEQUENCE</scope>
    <source>
        <strain evidence="3">Acra3RX</strain>
        <tissue evidence="3">Leaf</tissue>
    </source>
</reference>
<comment type="caution">
    <text evidence="3">The sequence shown here is derived from an EMBL/GenBank/DDBJ whole genome shotgun (WGS) entry which is preliminary data.</text>
</comment>
<keyword evidence="4" id="KW-1185">Reference proteome</keyword>
<evidence type="ECO:0000256" key="2">
    <source>
        <dbReference type="SAM" id="SignalP"/>
    </source>
</evidence>
<dbReference type="AlphaFoldDB" id="A0AAE1MHB2"/>
<organism evidence="3 4">
    <name type="scientific">Acacia crassicarpa</name>
    <name type="common">northern wattle</name>
    <dbReference type="NCBI Taxonomy" id="499986"/>
    <lineage>
        <taxon>Eukaryota</taxon>
        <taxon>Viridiplantae</taxon>
        <taxon>Streptophyta</taxon>
        <taxon>Embryophyta</taxon>
        <taxon>Tracheophyta</taxon>
        <taxon>Spermatophyta</taxon>
        <taxon>Magnoliopsida</taxon>
        <taxon>eudicotyledons</taxon>
        <taxon>Gunneridae</taxon>
        <taxon>Pentapetalae</taxon>
        <taxon>rosids</taxon>
        <taxon>fabids</taxon>
        <taxon>Fabales</taxon>
        <taxon>Fabaceae</taxon>
        <taxon>Caesalpinioideae</taxon>
        <taxon>mimosoid clade</taxon>
        <taxon>Acacieae</taxon>
        <taxon>Acacia</taxon>
    </lineage>
</organism>
<gene>
    <name evidence="3" type="ORF">QN277_024419</name>
</gene>
<proteinExistence type="predicted"/>
<feature type="compositionally biased region" description="Polar residues" evidence="1">
    <location>
        <begin position="25"/>
        <end position="44"/>
    </location>
</feature>
<sequence length="124" mass="13787">MSTKLLILFLFVLCIEARSSSDLPIRSTSEQRALNSTKSSIQKQNVDERTEKLSILKDRKVEEKHEGFYETSKAQRGKGASGGSNVNHKGPRPQSSSPLMSSWTSTLALHGSLALTFLFSLHFF</sequence>
<evidence type="ECO:0000256" key="1">
    <source>
        <dbReference type="SAM" id="MobiDB-lite"/>
    </source>
</evidence>
<feature type="region of interest" description="Disordered" evidence="1">
    <location>
        <begin position="25"/>
        <end position="101"/>
    </location>
</feature>
<feature type="signal peptide" evidence="2">
    <location>
        <begin position="1"/>
        <end position="17"/>
    </location>
</feature>
<accession>A0AAE1MHB2</accession>
<protein>
    <submittedName>
        <fullName evidence="3">Uncharacterized protein</fullName>
    </submittedName>
</protein>
<keyword evidence="2" id="KW-0732">Signal</keyword>